<dbReference type="InterPro" id="IPR058980">
    <property type="entry name" value="Glyco_transf_N"/>
</dbReference>
<dbReference type="CDD" id="cd03784">
    <property type="entry name" value="GT1_Gtf-like"/>
    <property type="match status" value="1"/>
</dbReference>
<accession>A0A6A6KYJ7</accession>
<comment type="similarity">
    <text evidence="1">Belongs to the UDP-glycosyltransferase family.</text>
</comment>
<dbReference type="Proteomes" id="UP000467840">
    <property type="component" value="Chromosome 7"/>
</dbReference>
<dbReference type="SUPFAM" id="SSF53756">
    <property type="entry name" value="UDP-Glycosyltransferase/glycogen phosphorylase"/>
    <property type="match status" value="1"/>
</dbReference>
<evidence type="ECO:0000256" key="1">
    <source>
        <dbReference type="ARBA" id="ARBA00009995"/>
    </source>
</evidence>
<reference evidence="4 5" key="1">
    <citation type="journal article" date="2020" name="Mol. Plant">
        <title>The Chromosome-Based Rubber Tree Genome Provides New Insights into Spurge Genome Evolution and Rubber Biosynthesis.</title>
        <authorList>
            <person name="Liu J."/>
            <person name="Shi C."/>
            <person name="Shi C.C."/>
            <person name="Li W."/>
            <person name="Zhang Q.J."/>
            <person name="Zhang Y."/>
            <person name="Li K."/>
            <person name="Lu H.F."/>
            <person name="Shi C."/>
            <person name="Zhu S.T."/>
            <person name="Xiao Z.Y."/>
            <person name="Nan H."/>
            <person name="Yue Y."/>
            <person name="Zhu X.G."/>
            <person name="Wu Y."/>
            <person name="Hong X.N."/>
            <person name="Fan G.Y."/>
            <person name="Tong Y."/>
            <person name="Zhang D."/>
            <person name="Mao C.L."/>
            <person name="Liu Y.L."/>
            <person name="Hao S.J."/>
            <person name="Liu W.Q."/>
            <person name="Lv M.Q."/>
            <person name="Zhang H.B."/>
            <person name="Liu Y."/>
            <person name="Hu-Tang G.R."/>
            <person name="Wang J.P."/>
            <person name="Wang J.H."/>
            <person name="Sun Y.H."/>
            <person name="Ni S.B."/>
            <person name="Chen W.B."/>
            <person name="Zhang X.C."/>
            <person name="Jiao Y.N."/>
            <person name="Eichler E.E."/>
            <person name="Li G.H."/>
            <person name="Liu X."/>
            <person name="Gao L.Z."/>
        </authorList>
    </citation>
    <scope>NUCLEOTIDE SEQUENCE [LARGE SCALE GENOMIC DNA]</scope>
    <source>
        <strain evidence="5">cv. GT1</strain>
        <tissue evidence="4">Leaf</tissue>
    </source>
</reference>
<feature type="domain" description="Glycosyltransferase N-terminal" evidence="3">
    <location>
        <begin position="9"/>
        <end position="232"/>
    </location>
</feature>
<dbReference type="Gene3D" id="3.40.50.2000">
    <property type="entry name" value="Glycogen Phosphorylase B"/>
    <property type="match status" value="3"/>
</dbReference>
<evidence type="ECO:0000256" key="2">
    <source>
        <dbReference type="ARBA" id="ARBA00022679"/>
    </source>
</evidence>
<dbReference type="PANTHER" id="PTHR11926">
    <property type="entry name" value="GLUCOSYL/GLUCURONOSYL TRANSFERASES"/>
    <property type="match status" value="1"/>
</dbReference>
<organism evidence="4 5">
    <name type="scientific">Hevea brasiliensis</name>
    <name type="common">Para rubber tree</name>
    <name type="synonym">Siphonia brasiliensis</name>
    <dbReference type="NCBI Taxonomy" id="3981"/>
    <lineage>
        <taxon>Eukaryota</taxon>
        <taxon>Viridiplantae</taxon>
        <taxon>Streptophyta</taxon>
        <taxon>Embryophyta</taxon>
        <taxon>Tracheophyta</taxon>
        <taxon>Spermatophyta</taxon>
        <taxon>Magnoliopsida</taxon>
        <taxon>eudicotyledons</taxon>
        <taxon>Gunneridae</taxon>
        <taxon>Pentapetalae</taxon>
        <taxon>rosids</taxon>
        <taxon>fabids</taxon>
        <taxon>Malpighiales</taxon>
        <taxon>Euphorbiaceae</taxon>
        <taxon>Crotonoideae</taxon>
        <taxon>Micrandreae</taxon>
        <taxon>Hevea</taxon>
    </lineage>
</organism>
<dbReference type="GO" id="GO:0080044">
    <property type="term" value="F:quercetin 7-O-glucosyltransferase activity"/>
    <property type="evidence" value="ECO:0007669"/>
    <property type="project" value="TreeGrafter"/>
</dbReference>
<sequence>MESLKPHAVCIPFPAQGHINPMLKLAKLLHFRGFHITFVHTEFNYQRILNNRGPDSLKGFHDFQFETISDGLPEASQRGIEDLQHLCITLPDHGRHSFRDLIVKLNGSSNLPVVSCIISDGVMSFTLEVACEFGIQEIILFTPSAVSMLGYLHFEELKRRGLVPLKGIRLIDLPTFIRTTDPNDIFFNYNLKSLNNSMKAKGLILNTFDELDKEVLDVINTAFPVLYTIGPLSMLQQNLSSPNFDSIESNLWKEDNECLSWLDKREPKSVVYVNFFGSLITVSQEQMKEFAWGLANSKYPFLWVIRPDLLDRGEKIMSKDFMDEINGRGLLVGVALICWPFFADQQTNCLYSCEKWGIGMEIDSDVKREKVEQVVRKLMEGKKGKEMRVKAMDWQRKAQVATNLGGSSYSNFERLVNDLMI</sequence>
<dbReference type="InterPro" id="IPR002213">
    <property type="entry name" value="UDP_glucos_trans"/>
</dbReference>
<dbReference type="PANTHER" id="PTHR11926:SF1283">
    <property type="entry name" value="GLYCOSYLTRANSFERASE"/>
    <property type="match status" value="1"/>
</dbReference>
<dbReference type="EMBL" id="JAAGAX010000013">
    <property type="protein sequence ID" value="KAF2294122.1"/>
    <property type="molecule type" value="Genomic_DNA"/>
</dbReference>
<comment type="caution">
    <text evidence="4">The sequence shown here is derived from an EMBL/GenBank/DDBJ whole genome shotgun (WGS) entry which is preliminary data.</text>
</comment>
<evidence type="ECO:0000313" key="5">
    <source>
        <dbReference type="Proteomes" id="UP000467840"/>
    </source>
</evidence>
<dbReference type="AlphaFoldDB" id="A0A6A6KYJ7"/>
<protein>
    <recommendedName>
        <fullName evidence="3">Glycosyltransferase N-terminal domain-containing protein</fullName>
    </recommendedName>
</protein>
<proteinExistence type="inferred from homology"/>
<keyword evidence="5" id="KW-1185">Reference proteome</keyword>
<name>A0A6A6KYJ7_HEVBR</name>
<gene>
    <name evidence="4" type="ORF">GH714_007676</name>
</gene>
<dbReference type="Pfam" id="PF26168">
    <property type="entry name" value="Glyco_transf_N"/>
    <property type="match status" value="1"/>
</dbReference>
<evidence type="ECO:0000259" key="3">
    <source>
        <dbReference type="Pfam" id="PF26168"/>
    </source>
</evidence>
<evidence type="ECO:0000313" key="4">
    <source>
        <dbReference type="EMBL" id="KAF2294122.1"/>
    </source>
</evidence>
<dbReference type="GO" id="GO:0080043">
    <property type="term" value="F:quercetin 3-O-glucosyltransferase activity"/>
    <property type="evidence" value="ECO:0007669"/>
    <property type="project" value="TreeGrafter"/>
</dbReference>
<keyword evidence="2" id="KW-0808">Transferase</keyword>